<feature type="binding site" evidence="9 12">
    <location>
        <position position="320"/>
    </location>
    <ligand>
        <name>Mg(2+)</name>
        <dbReference type="ChEBI" id="CHEBI:18420"/>
    </ligand>
</feature>
<keyword evidence="6 9" id="KW-0460">Magnesium</keyword>
<feature type="binding site" evidence="11">
    <location>
        <position position="172"/>
    </location>
    <ligand>
        <name>substrate</name>
    </ligand>
</feature>
<keyword evidence="8 9" id="KW-0456">Lyase</keyword>
<feature type="binding site" evidence="11">
    <location>
        <position position="293"/>
    </location>
    <ligand>
        <name>substrate</name>
    </ligand>
</feature>
<keyword evidence="7 9" id="KW-0324">Glycolysis</keyword>
<comment type="cofactor">
    <cofactor evidence="12">
        <name>Mg(2+)</name>
        <dbReference type="ChEBI" id="CHEBI:18420"/>
    </cofactor>
    <text evidence="12">Mg(2+) is required for catalysis and for stabilizing the dimer.</text>
</comment>
<dbReference type="CDD" id="cd03313">
    <property type="entry name" value="enolase"/>
    <property type="match status" value="1"/>
</dbReference>
<evidence type="ECO:0000256" key="2">
    <source>
        <dbReference type="ARBA" id="ARBA00009604"/>
    </source>
</evidence>
<feature type="binding site" evidence="9">
    <location>
        <position position="374"/>
    </location>
    <ligand>
        <name>(2R)-2-phosphoglycerate</name>
        <dbReference type="ChEBI" id="CHEBI:58289"/>
    </ligand>
</feature>
<dbReference type="EMBL" id="MFJE01000020">
    <property type="protein sequence ID" value="OGG14374.1"/>
    <property type="molecule type" value="Genomic_DNA"/>
</dbReference>
<dbReference type="UniPathway" id="UPA00109">
    <property type="reaction ID" value="UER00187"/>
</dbReference>
<comment type="catalytic activity">
    <reaction evidence="9">
        <text>(2R)-2-phosphoglycerate = phosphoenolpyruvate + H2O</text>
        <dbReference type="Rhea" id="RHEA:10164"/>
        <dbReference type="ChEBI" id="CHEBI:15377"/>
        <dbReference type="ChEBI" id="CHEBI:58289"/>
        <dbReference type="ChEBI" id="CHEBI:58702"/>
        <dbReference type="EC" id="4.2.1.11"/>
    </reaction>
</comment>
<gene>
    <name evidence="9" type="primary">eno</name>
    <name evidence="15" type="ORF">A2773_02970</name>
</gene>
<dbReference type="SFLD" id="SFLDS00001">
    <property type="entry name" value="Enolase"/>
    <property type="match status" value="1"/>
</dbReference>
<keyword evidence="9" id="KW-0963">Cytoplasm</keyword>
<keyword evidence="9 12" id="KW-0479">Metal-binding</keyword>
<evidence type="ECO:0000256" key="10">
    <source>
        <dbReference type="PIRSR" id="PIRSR001400-1"/>
    </source>
</evidence>
<comment type="caution">
    <text evidence="15">The sequence shown here is derived from an EMBL/GenBank/DDBJ whole genome shotgun (WGS) entry which is preliminary data.</text>
</comment>
<dbReference type="Gene3D" id="3.20.20.120">
    <property type="entry name" value="Enolase-like C-terminal domain"/>
    <property type="match status" value="1"/>
</dbReference>
<dbReference type="STRING" id="1798375.A2773_02970"/>
<evidence type="ECO:0000313" key="15">
    <source>
        <dbReference type="EMBL" id="OGG14374.1"/>
    </source>
</evidence>
<dbReference type="GO" id="GO:0000287">
    <property type="term" value="F:magnesium ion binding"/>
    <property type="evidence" value="ECO:0007669"/>
    <property type="project" value="UniProtKB-UniRule"/>
</dbReference>
<feature type="binding site" evidence="11">
    <location>
        <position position="163"/>
    </location>
    <ligand>
        <name>substrate</name>
    </ligand>
</feature>
<dbReference type="GO" id="GO:0000015">
    <property type="term" value="C:phosphopyruvate hydratase complex"/>
    <property type="evidence" value="ECO:0007669"/>
    <property type="project" value="InterPro"/>
</dbReference>
<feature type="binding site" evidence="11">
    <location>
        <position position="396"/>
    </location>
    <ligand>
        <name>substrate</name>
    </ligand>
</feature>
<dbReference type="AlphaFoldDB" id="A0A1F5ZPW8"/>
<dbReference type="GO" id="GO:0009986">
    <property type="term" value="C:cell surface"/>
    <property type="evidence" value="ECO:0007669"/>
    <property type="project" value="UniProtKB-SubCell"/>
</dbReference>
<dbReference type="EC" id="4.2.1.11" evidence="3 9"/>
<dbReference type="NCBIfam" id="TIGR01060">
    <property type="entry name" value="eno"/>
    <property type="match status" value="1"/>
</dbReference>
<dbReference type="InterPro" id="IPR029017">
    <property type="entry name" value="Enolase-like_N"/>
</dbReference>
<feature type="active site" description="Proton acceptor" evidence="9 10">
    <location>
        <position position="345"/>
    </location>
</feature>
<evidence type="ECO:0000256" key="8">
    <source>
        <dbReference type="ARBA" id="ARBA00023239"/>
    </source>
</evidence>
<feature type="binding site" evidence="9">
    <location>
        <position position="345"/>
    </location>
    <ligand>
        <name>(2R)-2-phosphoglycerate</name>
        <dbReference type="ChEBI" id="CHEBI:58289"/>
    </ligand>
</feature>
<evidence type="ECO:0000256" key="1">
    <source>
        <dbReference type="ARBA" id="ARBA00005031"/>
    </source>
</evidence>
<evidence type="ECO:0000256" key="3">
    <source>
        <dbReference type="ARBA" id="ARBA00012058"/>
    </source>
</evidence>
<comment type="function">
    <text evidence="9">Catalyzes the reversible conversion of 2-phosphoglycerate (2-PG) into phosphoenolpyruvate (PEP). It is essential for the degradation of carbohydrates via glycolysis.</text>
</comment>
<name>A0A1F5ZPW8_9BACT</name>
<reference evidence="15 16" key="1">
    <citation type="journal article" date="2016" name="Nat. Commun.">
        <title>Thousands of microbial genomes shed light on interconnected biogeochemical processes in an aquifer system.</title>
        <authorList>
            <person name="Anantharaman K."/>
            <person name="Brown C.T."/>
            <person name="Hug L.A."/>
            <person name="Sharon I."/>
            <person name="Castelle C.J."/>
            <person name="Probst A.J."/>
            <person name="Thomas B.C."/>
            <person name="Singh A."/>
            <person name="Wilkins M.J."/>
            <person name="Karaoz U."/>
            <person name="Brodie E.L."/>
            <person name="Williams K.H."/>
            <person name="Hubbard S.S."/>
            <person name="Banfield J.F."/>
        </authorList>
    </citation>
    <scope>NUCLEOTIDE SEQUENCE [LARGE SCALE GENOMIC DNA]</scope>
</reference>
<dbReference type="PROSITE" id="PS00164">
    <property type="entry name" value="ENOLASE"/>
    <property type="match status" value="1"/>
</dbReference>
<dbReference type="InterPro" id="IPR020809">
    <property type="entry name" value="Enolase_CS"/>
</dbReference>
<dbReference type="PANTHER" id="PTHR11902:SF1">
    <property type="entry name" value="ENOLASE"/>
    <property type="match status" value="1"/>
</dbReference>
<evidence type="ECO:0000256" key="7">
    <source>
        <dbReference type="ARBA" id="ARBA00023152"/>
    </source>
</evidence>
<comment type="similarity">
    <text evidence="2 9">Belongs to the enolase family.</text>
</comment>
<dbReference type="GO" id="GO:0004634">
    <property type="term" value="F:phosphopyruvate hydratase activity"/>
    <property type="evidence" value="ECO:0007669"/>
    <property type="project" value="UniProtKB-UniRule"/>
</dbReference>
<comment type="pathway">
    <text evidence="1 9">Carbohydrate degradation; glycolysis; pyruvate from D-glyceraldehyde 3-phosphate: step 4/5.</text>
</comment>
<feature type="binding site" evidence="9">
    <location>
        <position position="375"/>
    </location>
    <ligand>
        <name>(2R)-2-phosphoglycerate</name>
        <dbReference type="ChEBI" id="CHEBI:58289"/>
    </ligand>
</feature>
<keyword evidence="15" id="KW-0670">Pyruvate</keyword>
<feature type="domain" description="Enolase N-terminal" evidence="14">
    <location>
        <begin position="4"/>
        <end position="134"/>
    </location>
</feature>
<feature type="binding site" evidence="9">
    <location>
        <position position="396"/>
    </location>
    <ligand>
        <name>(2R)-2-phosphoglycerate</name>
        <dbReference type="ChEBI" id="CHEBI:58289"/>
    </ligand>
</feature>
<dbReference type="SUPFAM" id="SSF51604">
    <property type="entry name" value="Enolase C-terminal domain-like"/>
    <property type="match status" value="1"/>
</dbReference>
<feature type="binding site" evidence="11">
    <location>
        <position position="320"/>
    </location>
    <ligand>
        <name>substrate</name>
    </ligand>
</feature>
<accession>A0A1F5ZPW8</accession>
<evidence type="ECO:0000256" key="9">
    <source>
        <dbReference type="HAMAP-Rule" id="MF_00318"/>
    </source>
</evidence>
<dbReference type="SMART" id="SM01192">
    <property type="entry name" value="Enolase_C"/>
    <property type="match status" value="1"/>
</dbReference>
<evidence type="ECO:0000259" key="14">
    <source>
        <dbReference type="SMART" id="SM01193"/>
    </source>
</evidence>
<keyword evidence="5 9" id="KW-0964">Secreted</keyword>
<evidence type="ECO:0000313" key="16">
    <source>
        <dbReference type="Proteomes" id="UP000177383"/>
    </source>
</evidence>
<organism evidence="15 16">
    <name type="scientific">Candidatus Gottesmanbacteria bacterium RIFCSPHIGHO2_01_FULL_39_10</name>
    <dbReference type="NCBI Taxonomy" id="1798375"/>
    <lineage>
        <taxon>Bacteria</taxon>
        <taxon>Candidatus Gottesmaniibacteriota</taxon>
    </lineage>
</organism>
<dbReference type="InterPro" id="IPR000941">
    <property type="entry name" value="Enolase"/>
</dbReference>
<evidence type="ECO:0000256" key="6">
    <source>
        <dbReference type="ARBA" id="ARBA00022842"/>
    </source>
</evidence>
<dbReference type="Pfam" id="PF00113">
    <property type="entry name" value="Enolase_C"/>
    <property type="match status" value="1"/>
</dbReference>
<feature type="binding site" evidence="9 12">
    <location>
        <position position="293"/>
    </location>
    <ligand>
        <name>Mg(2+)</name>
        <dbReference type="ChEBI" id="CHEBI:18420"/>
    </ligand>
</feature>
<dbReference type="InterPro" id="IPR020810">
    <property type="entry name" value="Enolase_C"/>
</dbReference>
<proteinExistence type="inferred from homology"/>
<dbReference type="SFLD" id="SFLDF00002">
    <property type="entry name" value="enolase"/>
    <property type="match status" value="1"/>
</dbReference>
<dbReference type="PRINTS" id="PR00148">
    <property type="entry name" value="ENOLASE"/>
</dbReference>
<dbReference type="Proteomes" id="UP000177383">
    <property type="component" value="Unassembled WGS sequence"/>
</dbReference>
<dbReference type="GO" id="GO:0005576">
    <property type="term" value="C:extracellular region"/>
    <property type="evidence" value="ECO:0007669"/>
    <property type="project" value="UniProtKB-SubCell"/>
</dbReference>
<dbReference type="Pfam" id="PF03952">
    <property type="entry name" value="Enolase_N"/>
    <property type="match status" value="1"/>
</dbReference>
<sequence>MAKISQIIARQILDSRSIPTIETKVILDDGTIAAGSVPSGASTGVNEALELRDNNPQIYMGKSVTKAIDNVNKIIAPKLIGFDAEKQFDIDKLLIALDGTDNKRNLGANSILSVSLSCARAASKSQKLPLYVYINNLVKSLNIPQSELKIPVPLFNVINGGKHGAGNLNFQEFFIIPASNKVYKEGLRLGVEIYHKLKEILVFRNAVSSVGDEGGFAPNLSTNIDALEAISEAIKTSNYKLGIDVFLGLDLAATFFLKNGRYQLIDRAQPYSYDEFINYLVNLQNEYKLLLYEDPFGEEEWNSWISFTQKVGDKVFVVGDDLLVTNLKKLEQAISQKACNAILVKLNQIGTVTETMEVVKKAKESGFKTIISHRSGETQDTFIADFAVGVGSDYVKFGAPARGERVAKYNRLLEIEEEIIKK</sequence>
<dbReference type="HAMAP" id="MF_00318">
    <property type="entry name" value="Enolase"/>
    <property type="match status" value="1"/>
</dbReference>
<dbReference type="Gene3D" id="3.30.390.10">
    <property type="entry name" value="Enolase-like, N-terminal domain"/>
    <property type="match status" value="1"/>
</dbReference>
<dbReference type="PIRSF" id="PIRSF001400">
    <property type="entry name" value="Enolase"/>
    <property type="match status" value="1"/>
</dbReference>
<comment type="subcellular location">
    <subcellularLocation>
        <location evidence="9">Cytoplasm</location>
    </subcellularLocation>
    <subcellularLocation>
        <location evidence="9">Secreted</location>
    </subcellularLocation>
    <subcellularLocation>
        <location evidence="9">Cell surface</location>
    </subcellularLocation>
    <text evidence="9">Fractions of enolase are present in both the cytoplasm and on the cell surface.</text>
</comment>
<dbReference type="InterPro" id="IPR036849">
    <property type="entry name" value="Enolase-like_C_sf"/>
</dbReference>
<evidence type="ECO:0000256" key="12">
    <source>
        <dbReference type="PIRSR" id="PIRSR001400-3"/>
    </source>
</evidence>
<dbReference type="PANTHER" id="PTHR11902">
    <property type="entry name" value="ENOLASE"/>
    <property type="match status" value="1"/>
</dbReference>
<evidence type="ECO:0000259" key="13">
    <source>
        <dbReference type="SMART" id="SM01192"/>
    </source>
</evidence>
<evidence type="ECO:0000256" key="4">
    <source>
        <dbReference type="ARBA" id="ARBA00017068"/>
    </source>
</evidence>
<dbReference type="InterPro" id="IPR020811">
    <property type="entry name" value="Enolase_N"/>
</dbReference>
<feature type="active site" description="Proton donor" evidence="9 10">
    <location>
        <position position="213"/>
    </location>
</feature>
<feature type="binding site" evidence="11">
    <location>
        <begin position="372"/>
        <end position="375"/>
    </location>
    <ligand>
        <name>substrate</name>
    </ligand>
</feature>
<evidence type="ECO:0000256" key="11">
    <source>
        <dbReference type="PIRSR" id="PIRSR001400-2"/>
    </source>
</evidence>
<feature type="binding site" evidence="9">
    <location>
        <position position="171"/>
    </location>
    <ligand>
        <name>(2R)-2-phosphoglycerate</name>
        <dbReference type="ChEBI" id="CHEBI:58289"/>
    </ligand>
</feature>
<feature type="binding site" evidence="9 12">
    <location>
        <position position="250"/>
    </location>
    <ligand>
        <name>Mg(2+)</name>
        <dbReference type="ChEBI" id="CHEBI:18420"/>
    </ligand>
</feature>
<comment type="cofactor">
    <cofactor evidence="9">
        <name>Mg(2+)</name>
        <dbReference type="ChEBI" id="CHEBI:18420"/>
    </cofactor>
    <text evidence="9">Binds a second Mg(2+) ion via substrate during catalysis.</text>
</comment>
<evidence type="ECO:0000256" key="5">
    <source>
        <dbReference type="ARBA" id="ARBA00022525"/>
    </source>
</evidence>
<dbReference type="SMART" id="SM01193">
    <property type="entry name" value="Enolase_N"/>
    <property type="match status" value="1"/>
</dbReference>
<dbReference type="GO" id="GO:0006096">
    <property type="term" value="P:glycolytic process"/>
    <property type="evidence" value="ECO:0007669"/>
    <property type="project" value="UniProtKB-UniRule"/>
</dbReference>
<dbReference type="SFLD" id="SFLDG00178">
    <property type="entry name" value="enolase"/>
    <property type="match status" value="1"/>
</dbReference>
<protein>
    <recommendedName>
        <fullName evidence="4 9">Enolase</fullName>
        <ecNumber evidence="3 9">4.2.1.11</ecNumber>
    </recommendedName>
    <alternativeName>
        <fullName evidence="9">2-phospho-D-glycerate hydro-lyase</fullName>
    </alternativeName>
    <alternativeName>
        <fullName evidence="9">2-phosphoglycerate dehydratase</fullName>
    </alternativeName>
</protein>
<dbReference type="SUPFAM" id="SSF54826">
    <property type="entry name" value="Enolase N-terminal domain-like"/>
    <property type="match status" value="1"/>
</dbReference>
<feature type="domain" description="Enolase C-terminal TIM barrel" evidence="13">
    <location>
        <begin position="147"/>
        <end position="422"/>
    </location>
</feature>